<keyword evidence="3" id="KW-0820">tRNA-binding</keyword>
<keyword evidence="6" id="KW-0547">Nucleotide-binding</keyword>
<evidence type="ECO:0000256" key="3">
    <source>
        <dbReference type="ARBA" id="ARBA00022555"/>
    </source>
</evidence>
<evidence type="ECO:0000256" key="11">
    <source>
        <dbReference type="ARBA" id="ARBA00023146"/>
    </source>
</evidence>
<keyword evidence="10" id="KW-0648">Protein biosynthesis</keyword>
<evidence type="ECO:0000256" key="8">
    <source>
        <dbReference type="ARBA" id="ARBA00022840"/>
    </source>
</evidence>
<dbReference type="EMBL" id="MK072427">
    <property type="protein sequence ID" value="AYV84853.1"/>
    <property type="molecule type" value="Genomic_DNA"/>
</dbReference>
<keyword evidence="4" id="KW-0436">Ligase</keyword>
<dbReference type="GO" id="GO:0002161">
    <property type="term" value="F:aminoacyl-tRNA deacylase activity"/>
    <property type="evidence" value="ECO:0007669"/>
    <property type="project" value="TreeGrafter"/>
</dbReference>
<dbReference type="GO" id="GO:0046872">
    <property type="term" value="F:metal ion binding"/>
    <property type="evidence" value="ECO:0007669"/>
    <property type="project" value="UniProtKB-KW"/>
</dbReference>
<dbReference type="Pfam" id="PF01411">
    <property type="entry name" value="tRNA-synt_2c"/>
    <property type="match status" value="1"/>
</dbReference>
<dbReference type="InterPro" id="IPR045864">
    <property type="entry name" value="aa-tRNA-synth_II/BPL/LPL"/>
</dbReference>
<dbReference type="PRINTS" id="PR00980">
    <property type="entry name" value="TRNASYNTHALA"/>
</dbReference>
<keyword evidence="11 13" id="KW-0030">Aminoacyl-tRNA synthetase</keyword>
<keyword evidence="7" id="KW-0862">Zinc</keyword>
<evidence type="ECO:0000256" key="5">
    <source>
        <dbReference type="ARBA" id="ARBA00022723"/>
    </source>
</evidence>
<reference evidence="13" key="1">
    <citation type="submission" date="2018-10" db="EMBL/GenBank/DDBJ databases">
        <title>Hidden diversity of soil giant viruses.</title>
        <authorList>
            <person name="Schulz F."/>
            <person name="Alteio L."/>
            <person name="Goudeau D."/>
            <person name="Ryan E.M."/>
            <person name="Malmstrom R.R."/>
            <person name="Blanchard J."/>
            <person name="Woyke T."/>
        </authorList>
    </citation>
    <scope>NUCLEOTIDE SEQUENCE</scope>
    <source>
        <strain evidence="13">HYV1</strain>
    </source>
</reference>
<evidence type="ECO:0000256" key="2">
    <source>
        <dbReference type="ARBA" id="ARBA00013168"/>
    </source>
</evidence>
<dbReference type="InterPro" id="IPR050058">
    <property type="entry name" value="Ala-tRNA_ligase"/>
</dbReference>
<evidence type="ECO:0000256" key="7">
    <source>
        <dbReference type="ARBA" id="ARBA00022833"/>
    </source>
</evidence>
<dbReference type="Gene3D" id="3.30.930.10">
    <property type="entry name" value="Bira Bifunctional Protein, Domain 2"/>
    <property type="match status" value="1"/>
</dbReference>
<keyword evidence="9" id="KW-0694">RNA-binding</keyword>
<evidence type="ECO:0000256" key="9">
    <source>
        <dbReference type="ARBA" id="ARBA00022884"/>
    </source>
</evidence>
<dbReference type="InterPro" id="IPR018162">
    <property type="entry name" value="Ala-tRNA-ligase_IIc_anticod-bd"/>
</dbReference>
<dbReference type="SUPFAM" id="SSF55681">
    <property type="entry name" value="Class II aaRS and biotin synthetases"/>
    <property type="match status" value="1"/>
</dbReference>
<evidence type="ECO:0000256" key="10">
    <source>
        <dbReference type="ARBA" id="ARBA00022917"/>
    </source>
</evidence>
<accession>A0A3G5AG31</accession>
<proteinExistence type="inferred from homology"/>
<name>A0A3G5AG31_9VIRU</name>
<dbReference type="InterPro" id="IPR018164">
    <property type="entry name" value="Ala-tRNA-synth_IIc_N"/>
</dbReference>
<evidence type="ECO:0000313" key="13">
    <source>
        <dbReference type="EMBL" id="AYV84853.1"/>
    </source>
</evidence>
<dbReference type="PANTHER" id="PTHR11777">
    <property type="entry name" value="ALANYL-TRNA SYNTHETASE"/>
    <property type="match status" value="1"/>
</dbReference>
<dbReference type="FunFam" id="3.30.930.10:FF:000011">
    <property type="entry name" value="Alanine--tRNA ligase, cytoplasmic"/>
    <property type="match status" value="1"/>
</dbReference>
<evidence type="ECO:0000256" key="6">
    <source>
        <dbReference type="ARBA" id="ARBA00022741"/>
    </source>
</evidence>
<keyword evidence="8" id="KW-0067">ATP-binding</keyword>
<dbReference type="GO" id="GO:0004813">
    <property type="term" value="F:alanine-tRNA ligase activity"/>
    <property type="evidence" value="ECO:0007669"/>
    <property type="project" value="UniProtKB-EC"/>
</dbReference>
<feature type="domain" description="Alanyl-transfer RNA synthetases family profile" evidence="12">
    <location>
        <begin position="1"/>
        <end position="420"/>
    </location>
</feature>
<dbReference type="GO" id="GO:0000049">
    <property type="term" value="F:tRNA binding"/>
    <property type="evidence" value="ECO:0007669"/>
    <property type="project" value="UniProtKB-KW"/>
</dbReference>
<dbReference type="CDD" id="cd00673">
    <property type="entry name" value="AlaRS_core"/>
    <property type="match status" value="1"/>
</dbReference>
<evidence type="ECO:0000256" key="1">
    <source>
        <dbReference type="ARBA" id="ARBA00008226"/>
    </source>
</evidence>
<dbReference type="GO" id="GO:0005524">
    <property type="term" value="F:ATP binding"/>
    <property type="evidence" value="ECO:0007669"/>
    <property type="project" value="UniProtKB-KW"/>
</dbReference>
<protein>
    <recommendedName>
        <fullName evidence="2">alanine--tRNA ligase</fullName>
        <ecNumber evidence="2">6.1.1.7</ecNumber>
    </recommendedName>
</protein>
<dbReference type="InterPro" id="IPR002318">
    <property type="entry name" value="Ala-tRNA-lgiase_IIc"/>
</dbReference>
<evidence type="ECO:0000259" key="12">
    <source>
        <dbReference type="PROSITE" id="PS50860"/>
    </source>
</evidence>
<sequence>MKTTHLRELFISYFKKNDHKMLRQSDLIIDDPTLLFVNAGMNQLKPIILGEKPIDPKYTRLVNSQICLRAGGKHNDLDDVGKDSYHLTSFEMLGNWSLNQYGKKETIDLAYNFLANECKLDPNRMYVTFFEGNEEIPPDTETQLLWKKYFPDNRIIPSKFKDNFWMMASTGPCGACTEIHYDMKTTSDRPHIVNTGDPTLIEIWNLVFIEYNKTDENVYEKLPNFIIDCGAGLERISMVINNKSSLYQTDALNYIISYAQLLSRHDPYIDSYDEAPSSQAYRIFADHFRTITIAQFQKIHFDSKKQGQILKRIFKRMLTYYYLFLNNYMAVPIMHRLPIQALITDILDYMLLFKHDAKLIQQNLVAEEKLYLGALNHVNASYETYLKTMSKPDAIITLKNIDGIDPLIVEYIDRLKVSLI</sequence>
<comment type="similarity">
    <text evidence="1">Belongs to the class-II aminoacyl-tRNA synthetase family.</text>
</comment>
<dbReference type="PROSITE" id="PS50860">
    <property type="entry name" value="AA_TRNA_LIGASE_II_ALA"/>
    <property type="match status" value="1"/>
</dbReference>
<evidence type="ECO:0000256" key="4">
    <source>
        <dbReference type="ARBA" id="ARBA00022598"/>
    </source>
</evidence>
<gene>
    <name evidence="13" type="ORF">Hyperionvirus45_2</name>
</gene>
<keyword evidence="5" id="KW-0479">Metal-binding</keyword>
<dbReference type="SUPFAM" id="SSF101353">
    <property type="entry name" value="Putative anticodon-binding domain of alanyl-tRNA synthetase (AlaRS)"/>
    <property type="match status" value="1"/>
</dbReference>
<organism evidence="13">
    <name type="scientific">Hyperionvirus sp</name>
    <dbReference type="NCBI Taxonomy" id="2487770"/>
    <lineage>
        <taxon>Viruses</taxon>
        <taxon>Varidnaviria</taxon>
        <taxon>Bamfordvirae</taxon>
        <taxon>Nucleocytoviricota</taxon>
        <taxon>Megaviricetes</taxon>
        <taxon>Imitervirales</taxon>
        <taxon>Mimiviridae</taxon>
        <taxon>Klosneuvirinae</taxon>
    </lineage>
</organism>
<dbReference type="PANTHER" id="PTHR11777:SF9">
    <property type="entry name" value="ALANINE--TRNA LIGASE, CYTOPLASMIC"/>
    <property type="match status" value="1"/>
</dbReference>
<dbReference type="EC" id="6.1.1.7" evidence="2"/>
<dbReference type="InterPro" id="IPR018165">
    <property type="entry name" value="Ala-tRNA-synth_IIc_core"/>
</dbReference>